<dbReference type="InterPro" id="IPR014162">
    <property type="entry name" value="CpoB_C"/>
</dbReference>
<feature type="domain" description="Outer membrane lipoprotein BamD-like" evidence="5">
    <location>
        <begin position="221"/>
        <end position="304"/>
    </location>
</feature>
<evidence type="ECO:0000256" key="4">
    <source>
        <dbReference type="SAM" id="MobiDB-lite"/>
    </source>
</evidence>
<dbReference type="GO" id="GO:0030288">
    <property type="term" value="C:outer membrane-bounded periplasmic space"/>
    <property type="evidence" value="ECO:0007669"/>
    <property type="project" value="UniProtKB-UniRule"/>
</dbReference>
<name>A0AA41QRB2_9HYPH</name>
<proteinExistence type="inferred from homology"/>
<dbReference type="HAMAP" id="MF_02066">
    <property type="entry name" value="CpoB"/>
    <property type="match status" value="1"/>
</dbReference>
<keyword evidence="2" id="KW-0574">Periplasm</keyword>
<evidence type="ECO:0000256" key="2">
    <source>
        <dbReference type="HAMAP-Rule" id="MF_02066"/>
    </source>
</evidence>
<dbReference type="InterPro" id="IPR039565">
    <property type="entry name" value="BamD-like"/>
</dbReference>
<dbReference type="Pfam" id="PF13525">
    <property type="entry name" value="YfiO"/>
    <property type="match status" value="1"/>
</dbReference>
<dbReference type="Gene3D" id="1.25.40.10">
    <property type="entry name" value="Tetratricopeptide repeat domain"/>
    <property type="match status" value="1"/>
</dbReference>
<accession>A0AA41QRB2</accession>
<keyword evidence="1 2" id="KW-0732">Signal</keyword>
<dbReference type="PROSITE" id="PS50005">
    <property type="entry name" value="TPR"/>
    <property type="match status" value="1"/>
</dbReference>
<dbReference type="NCBIfam" id="TIGR02795">
    <property type="entry name" value="tol_pal_ybgF"/>
    <property type="match status" value="1"/>
</dbReference>
<feature type="region of interest" description="Disordered" evidence="4">
    <location>
        <begin position="97"/>
        <end position="144"/>
    </location>
</feature>
<evidence type="ECO:0000256" key="1">
    <source>
        <dbReference type="ARBA" id="ARBA00022729"/>
    </source>
</evidence>
<keyword evidence="2" id="KW-0175">Coiled coil</keyword>
<feature type="compositionally biased region" description="Low complexity" evidence="4">
    <location>
        <begin position="125"/>
        <end position="140"/>
    </location>
</feature>
<dbReference type="EMBL" id="JALAZD010000003">
    <property type="protein sequence ID" value="MCI0128927.1"/>
    <property type="molecule type" value="Genomic_DNA"/>
</dbReference>
<keyword evidence="2" id="KW-0132">Cell division</keyword>
<comment type="caution">
    <text evidence="6">The sequence shown here is derived from an EMBL/GenBank/DDBJ whole genome shotgun (WGS) entry which is preliminary data.</text>
</comment>
<dbReference type="GO" id="GO:0043093">
    <property type="term" value="P:FtsZ-dependent cytokinesis"/>
    <property type="evidence" value="ECO:0007669"/>
    <property type="project" value="UniProtKB-UniRule"/>
</dbReference>
<sequence length="349" mass="36569">MTILKPQGGRAKRVTIAAFLAASLAAAPVAGQAQERIHVAQNAQEAQLALRIQQLEEQIRTLTGQVEGLQFQLAQMQTLVQKMNEDNEYRFQQLEGGAPAVPQGGAGGKTEAAPQPGGVTPSGEAPQTPAQTPPAATAPQGSIQTLDGNEAAGAANAPVLGADEQPMDDIGLSHDPLLGTGNGVDGAPLQPLPPGSLDVPTTPKAPLDLNRAAGTKATEGDAEAQYAAGYDAIVKGDYSFAEQQFRQYLELYPDSPQAADATNWLGEALLKRRAYGDAAEVLVDGFQKYASSPRAPDILLKLGMALSGADERDTACRTFAEVTKRYTNLTAAFKTRLSEEQAKAQCPPA</sequence>
<reference evidence="6" key="1">
    <citation type="submission" date="2022-03" db="EMBL/GenBank/DDBJ databases">
        <title>The complete genome sequence of a Methyloterrigena soli.</title>
        <authorList>
            <person name="Zi Z."/>
        </authorList>
    </citation>
    <scope>NUCLEOTIDE SEQUENCE</scope>
    <source>
        <strain evidence="6">M48</strain>
    </source>
</reference>
<gene>
    <name evidence="6" type="primary">ybgF</name>
    <name evidence="2" type="synonym">cpoB</name>
    <name evidence="6" type="ORF">ML536_18995</name>
</gene>
<evidence type="ECO:0000259" key="5">
    <source>
        <dbReference type="Pfam" id="PF13525"/>
    </source>
</evidence>
<protein>
    <recommendedName>
        <fullName evidence="2">Cell division coordinator CpoB</fullName>
    </recommendedName>
</protein>
<evidence type="ECO:0000256" key="3">
    <source>
        <dbReference type="PROSITE-ProRule" id="PRU00339"/>
    </source>
</evidence>
<keyword evidence="7" id="KW-1185">Reference proteome</keyword>
<dbReference type="InterPro" id="IPR034706">
    <property type="entry name" value="CpoB"/>
</dbReference>
<dbReference type="InterPro" id="IPR019734">
    <property type="entry name" value="TPR_rpt"/>
</dbReference>
<comment type="subcellular location">
    <subcellularLocation>
        <location evidence="2">Periplasm</location>
    </subcellularLocation>
</comment>
<feature type="repeat" description="TPR" evidence="3">
    <location>
        <begin position="222"/>
        <end position="255"/>
    </location>
</feature>
<keyword evidence="3" id="KW-0802">TPR repeat</keyword>
<dbReference type="SUPFAM" id="SSF48452">
    <property type="entry name" value="TPR-like"/>
    <property type="match status" value="1"/>
</dbReference>
<organism evidence="6 7">
    <name type="scientific">Paradevosia shaoguanensis</name>
    <dbReference type="NCBI Taxonomy" id="1335043"/>
    <lineage>
        <taxon>Bacteria</taxon>
        <taxon>Pseudomonadati</taxon>
        <taxon>Pseudomonadota</taxon>
        <taxon>Alphaproteobacteria</taxon>
        <taxon>Hyphomicrobiales</taxon>
        <taxon>Devosiaceae</taxon>
        <taxon>Paradevosia</taxon>
    </lineage>
</organism>
<dbReference type="AlphaFoldDB" id="A0AA41QRB2"/>
<dbReference type="Proteomes" id="UP001156140">
    <property type="component" value="Unassembled WGS sequence"/>
</dbReference>
<feature type="region of interest" description="Disordered" evidence="4">
    <location>
        <begin position="161"/>
        <end position="206"/>
    </location>
</feature>
<keyword evidence="2" id="KW-0131">Cell cycle</keyword>
<dbReference type="RefSeq" id="WP_281736948.1">
    <property type="nucleotide sequence ID" value="NZ_JAKETQ010000003.1"/>
</dbReference>
<feature type="coiled-coil region" evidence="2">
    <location>
        <begin position="38"/>
        <end position="86"/>
    </location>
</feature>
<evidence type="ECO:0000313" key="6">
    <source>
        <dbReference type="EMBL" id="MCI0128927.1"/>
    </source>
</evidence>
<comment type="function">
    <text evidence="2">Mediates coordination of peptidoglycan synthesis and outer membrane constriction during cell division.</text>
</comment>
<dbReference type="InterPro" id="IPR011990">
    <property type="entry name" value="TPR-like_helical_dom_sf"/>
</dbReference>
<evidence type="ECO:0000313" key="7">
    <source>
        <dbReference type="Proteomes" id="UP001156140"/>
    </source>
</evidence>
<comment type="similarity">
    <text evidence="2">Belongs to the CpoB family.</text>
</comment>